<feature type="domain" description="SRCR" evidence="12">
    <location>
        <begin position="1626"/>
        <end position="1729"/>
    </location>
</feature>
<dbReference type="OMA" id="CYKNSIT"/>
<feature type="disulfide bond" evidence="10">
    <location>
        <begin position="967"/>
        <end position="977"/>
    </location>
</feature>
<dbReference type="FunFam" id="3.10.250.10:FF:000026">
    <property type="entry name" value="Tequila, isoform D"/>
    <property type="match status" value="1"/>
</dbReference>
<dbReference type="EMBL" id="AF064259">
    <property type="protein sequence ID" value="AAD08654.1"/>
    <property type="molecule type" value="mRNA"/>
</dbReference>
<feature type="domain" description="SRCR" evidence="12">
    <location>
        <begin position="1521"/>
        <end position="1621"/>
    </location>
</feature>
<feature type="disulfide bond" evidence="10">
    <location>
        <begin position="861"/>
        <end position="871"/>
    </location>
</feature>
<feature type="domain" description="SRCR" evidence="12">
    <location>
        <begin position="1104"/>
        <end position="1204"/>
    </location>
</feature>
<feature type="disulfide bond" evidence="10">
    <location>
        <begin position="709"/>
        <end position="773"/>
    </location>
</feature>
<feature type="disulfide bond" evidence="10">
    <location>
        <begin position="1875"/>
        <end position="1936"/>
    </location>
</feature>
<dbReference type="PANTHER" id="PTHR19331:SF465">
    <property type="entry name" value="EGG PEPTIDE SPERACT RECEPTOR"/>
    <property type="match status" value="1"/>
</dbReference>
<gene>
    <name evidence="13" type="primary">SRCR12</name>
</gene>
<feature type="disulfide bond" evidence="10">
    <location>
        <begin position="1129"/>
        <end position="1193"/>
    </location>
</feature>
<feature type="chain" id="PRO_5036440708" evidence="11">
    <location>
        <begin position="17"/>
        <end position="2153"/>
    </location>
</feature>
<evidence type="ECO:0000259" key="12">
    <source>
        <dbReference type="PROSITE" id="PS50287"/>
    </source>
</evidence>
<evidence type="ECO:0000313" key="15">
    <source>
        <dbReference type="Proteomes" id="UP000007110"/>
    </source>
</evidence>
<feature type="disulfide bond" evidence="10">
    <location>
        <begin position="1278"/>
        <end position="1288"/>
    </location>
</feature>
<reference evidence="15" key="2">
    <citation type="submission" date="2015-02" db="EMBL/GenBank/DDBJ databases">
        <title>Genome sequencing for Strongylocentrotus purpuratus.</title>
        <authorList>
            <person name="Murali S."/>
            <person name="Liu Y."/>
            <person name="Vee V."/>
            <person name="English A."/>
            <person name="Wang M."/>
            <person name="Skinner E."/>
            <person name="Han Y."/>
            <person name="Muzny D.M."/>
            <person name="Worley K.C."/>
            <person name="Gibbs R.A."/>
        </authorList>
    </citation>
    <scope>NUCLEOTIDE SEQUENCE</scope>
</reference>
<feature type="domain" description="SRCR" evidence="12">
    <location>
        <begin position="1734"/>
        <end position="1834"/>
    </location>
</feature>
<evidence type="ECO:0000256" key="9">
    <source>
        <dbReference type="ARBA" id="ARBA00023180"/>
    </source>
</evidence>
<keyword evidence="7 10" id="KW-1015">Disulfide bond</keyword>
<dbReference type="FunFam" id="3.10.250.10:FF:000006">
    <property type="entry name" value="neurotrypsin isoform X2"/>
    <property type="match status" value="10"/>
</dbReference>
<dbReference type="SMART" id="SM00202">
    <property type="entry name" value="SR"/>
    <property type="match status" value="20"/>
</dbReference>
<dbReference type="FunFam" id="3.10.250.10:FF:000007">
    <property type="entry name" value="Soluble scavenger receptor cysteine-rich domain-containing protein SSC5D"/>
    <property type="match status" value="3"/>
</dbReference>
<dbReference type="OrthoDB" id="536948at2759"/>
<evidence type="ECO:0000256" key="7">
    <source>
        <dbReference type="ARBA" id="ARBA00023157"/>
    </source>
</evidence>
<feature type="disulfide bond" evidence="10">
    <location>
        <begin position="1234"/>
        <end position="1298"/>
    </location>
</feature>
<evidence type="ECO:0000256" key="5">
    <source>
        <dbReference type="ARBA" id="ARBA00022989"/>
    </source>
</evidence>
<keyword evidence="8 13" id="KW-0675">Receptor</keyword>
<feature type="domain" description="SRCR" evidence="12">
    <location>
        <begin position="354"/>
        <end position="454"/>
    </location>
</feature>
<keyword evidence="4" id="KW-0677">Repeat</keyword>
<feature type="domain" description="SRCR" evidence="12">
    <location>
        <begin position="1314"/>
        <end position="1414"/>
    </location>
</feature>
<dbReference type="GeneID" id="373431"/>
<dbReference type="FunFam" id="3.10.250.10:FF:000016">
    <property type="entry name" value="Scavenger receptor cysteine-rich protein type 12"/>
    <property type="match status" value="1"/>
</dbReference>
<feature type="domain" description="SRCR" evidence="12">
    <location>
        <begin position="462"/>
        <end position="562"/>
    </location>
</feature>
<feature type="domain" description="SRCR" evidence="12">
    <location>
        <begin position="684"/>
        <end position="784"/>
    </location>
</feature>
<feature type="domain" description="SRCR" evidence="12">
    <location>
        <begin position="1209"/>
        <end position="1309"/>
    </location>
</feature>
<proteinExistence type="evidence at transcript level"/>
<feature type="domain" description="SRCR" evidence="12">
    <location>
        <begin position="1942"/>
        <end position="2042"/>
    </location>
</feature>
<feature type="disulfide bond" evidence="10">
    <location>
        <begin position="1142"/>
        <end position="1203"/>
    </location>
</feature>
<feature type="disulfide bond" evidence="10">
    <location>
        <begin position="597"/>
        <end position="661"/>
    </location>
</feature>
<feature type="disulfide bond" evidence="10">
    <location>
        <begin position="1759"/>
        <end position="1823"/>
    </location>
</feature>
<dbReference type="KEGG" id="spu:373431"/>
<name>O97375_STRPU</name>
<dbReference type="FunFam" id="3.10.250.10:FF:000001">
    <property type="entry name" value="Lysyl oxidase 4 isoform X1"/>
    <property type="match status" value="4"/>
</dbReference>
<feature type="disulfide bond" evidence="10">
    <location>
        <begin position="830"/>
        <end position="891"/>
    </location>
</feature>
<feature type="domain" description="SRCR" evidence="12">
    <location>
        <begin position="1837"/>
        <end position="1937"/>
    </location>
</feature>
<feature type="disulfide bond" evidence="10">
    <location>
        <begin position="2122"/>
        <end position="2132"/>
    </location>
</feature>
<dbReference type="Proteomes" id="UP000007110">
    <property type="component" value="Unassembled WGS sequence"/>
</dbReference>
<comment type="caution">
    <text evidence="10">Lacks conserved residue(s) required for the propagation of feature annotation.</text>
</comment>
<feature type="disulfide bond" evidence="10">
    <location>
        <begin position="316"/>
        <end position="326"/>
    </location>
</feature>
<feature type="disulfide bond" evidence="10">
    <location>
        <begin position="817"/>
        <end position="881"/>
    </location>
</feature>
<dbReference type="InterPro" id="IPR001190">
    <property type="entry name" value="SRCR"/>
</dbReference>
<dbReference type="GO" id="GO:0016020">
    <property type="term" value="C:membrane"/>
    <property type="evidence" value="ECO:0000318"/>
    <property type="project" value="GO_Central"/>
</dbReference>
<dbReference type="Pfam" id="PF00530">
    <property type="entry name" value="SRCR"/>
    <property type="match status" value="20"/>
</dbReference>
<feature type="domain" description="SRCR" evidence="12">
    <location>
        <begin position="142"/>
        <end position="240"/>
    </location>
</feature>
<keyword evidence="6" id="KW-0472">Membrane</keyword>
<reference evidence="14" key="3">
    <citation type="submission" date="2021-01" db="UniProtKB">
        <authorList>
            <consortium name="EnsemblMetazoa"/>
        </authorList>
    </citation>
    <scope>IDENTIFICATION</scope>
</reference>
<evidence type="ECO:0000313" key="13">
    <source>
        <dbReference type="EMBL" id="AAD08654.1"/>
    </source>
</evidence>
<feature type="disulfide bond" evidence="10">
    <location>
        <begin position="1339"/>
        <end position="1403"/>
    </location>
</feature>
<feature type="disulfide bond" evidence="10">
    <location>
        <begin position="392"/>
        <end position="453"/>
    </location>
</feature>
<dbReference type="PROSITE" id="PS00420">
    <property type="entry name" value="SRCR_1"/>
    <property type="match status" value="15"/>
</dbReference>
<feature type="disulfide bond" evidence="10">
    <location>
        <begin position="1352"/>
        <end position="1413"/>
    </location>
</feature>
<feature type="disulfide bond" evidence="10">
    <location>
        <begin position="487"/>
        <end position="551"/>
    </location>
</feature>
<feature type="disulfide bond" evidence="10">
    <location>
        <begin position="641"/>
        <end position="651"/>
    </location>
</feature>
<feature type="disulfide bond" evidence="10">
    <location>
        <begin position="2011"/>
        <end position="2021"/>
    </location>
</feature>
<dbReference type="CTD" id="373431"/>
<evidence type="ECO:0000256" key="6">
    <source>
        <dbReference type="ARBA" id="ARBA00023136"/>
    </source>
</evidence>
<feature type="disulfide bond" evidence="10">
    <location>
        <begin position="209"/>
        <end position="219"/>
    </location>
</feature>
<dbReference type="GO" id="GO:0045217">
    <property type="term" value="P:cell-cell junction maintenance"/>
    <property type="evidence" value="ECO:0000318"/>
    <property type="project" value="GO_Central"/>
</dbReference>
<evidence type="ECO:0000256" key="1">
    <source>
        <dbReference type="ARBA" id="ARBA00004167"/>
    </source>
</evidence>
<dbReference type="PANTHER" id="PTHR19331">
    <property type="entry name" value="SCAVENGER RECEPTOR DOMAIN-CONTAINING"/>
    <property type="match status" value="1"/>
</dbReference>
<feature type="disulfide bond" evidence="10">
    <location>
        <begin position="923"/>
        <end position="987"/>
    </location>
</feature>
<dbReference type="SUPFAM" id="SSF56487">
    <property type="entry name" value="SRCR-like"/>
    <property type="match status" value="20"/>
</dbReference>
<feature type="disulfide bond" evidence="10">
    <location>
        <begin position="272"/>
        <end position="336"/>
    </location>
</feature>
<feature type="disulfide bond" evidence="10">
    <location>
        <begin position="1383"/>
        <end position="1393"/>
    </location>
</feature>
<dbReference type="RefSeq" id="NP_999762.1">
    <property type="nucleotide sequence ID" value="NM_214597.1"/>
</dbReference>
<feature type="disulfide bond" evidence="10">
    <location>
        <begin position="106"/>
        <end position="116"/>
    </location>
</feature>
<feature type="disulfide bond" evidence="10">
    <location>
        <begin position="1070"/>
        <end position="1080"/>
    </location>
</feature>
<feature type="disulfide bond" evidence="10">
    <location>
        <begin position="285"/>
        <end position="346"/>
    </location>
</feature>
<dbReference type="PRINTS" id="PR00258">
    <property type="entry name" value="SPERACTRCPTR"/>
</dbReference>
<feature type="disulfide bond" evidence="10">
    <location>
        <begin position="610"/>
        <end position="671"/>
    </location>
</feature>
<dbReference type="InterPro" id="IPR036772">
    <property type="entry name" value="SRCR-like_dom_sf"/>
</dbReference>
<feature type="domain" description="SRCR" evidence="12">
    <location>
        <begin position="898"/>
        <end position="998"/>
    </location>
</feature>
<feature type="disulfide bond" evidence="10">
    <location>
        <begin position="531"/>
        <end position="541"/>
    </location>
</feature>
<feature type="disulfide bond" evidence="10">
    <location>
        <begin position="1546"/>
        <end position="1610"/>
    </location>
</feature>
<evidence type="ECO:0000256" key="2">
    <source>
        <dbReference type="ARBA" id="ARBA00022692"/>
    </source>
</evidence>
<feature type="disulfide bond" evidence="10">
    <location>
        <begin position="1039"/>
        <end position="1100"/>
    </location>
</feature>
<feature type="disulfide bond" evidence="10">
    <location>
        <begin position="1026"/>
        <end position="1090"/>
    </location>
</feature>
<keyword evidence="3 11" id="KW-0732">Signal</keyword>
<evidence type="ECO:0000256" key="8">
    <source>
        <dbReference type="ARBA" id="ARBA00023170"/>
    </source>
</evidence>
<dbReference type="PROSITE" id="PS50287">
    <property type="entry name" value="SRCR_2"/>
    <property type="match status" value="20"/>
</dbReference>
<feature type="domain" description="SRCR" evidence="12">
    <location>
        <begin position="792"/>
        <end position="892"/>
    </location>
</feature>
<feature type="disulfide bond" evidence="10">
    <location>
        <begin position="1803"/>
        <end position="1813"/>
    </location>
</feature>
<dbReference type="InParanoid" id="O97375"/>
<feature type="disulfide bond" evidence="10">
    <location>
        <begin position="722"/>
        <end position="783"/>
    </location>
</feature>
<feature type="domain" description="SRCR" evidence="12">
    <location>
        <begin position="37"/>
        <end position="135"/>
    </location>
</feature>
<evidence type="ECO:0000256" key="10">
    <source>
        <dbReference type="PROSITE-ProRule" id="PRU00196"/>
    </source>
</evidence>
<feature type="signal peptide" evidence="11">
    <location>
        <begin position="1"/>
        <end position="16"/>
    </location>
</feature>
<dbReference type="PIR" id="T14893">
    <property type="entry name" value="T14893"/>
</dbReference>
<feature type="domain" description="SRCR" evidence="12">
    <location>
        <begin position="1417"/>
        <end position="1518"/>
    </location>
</feature>
<feature type="domain" description="SRCR" evidence="12">
    <location>
        <begin position="2045"/>
        <end position="2153"/>
    </location>
</feature>
<keyword evidence="15" id="KW-1185">Reference proteome</keyword>
<evidence type="ECO:0000313" key="14">
    <source>
        <dbReference type="EnsemblMetazoa" id="NP_999762"/>
    </source>
</evidence>
<feature type="disulfide bond" evidence="10">
    <location>
        <begin position="1247"/>
        <end position="1308"/>
    </location>
</feature>
<dbReference type="FunFam" id="3.10.250.10:FF:000043">
    <property type="entry name" value="Lysyl oxidase homolog 3B"/>
    <property type="match status" value="1"/>
</dbReference>
<keyword evidence="5" id="KW-1133">Transmembrane helix</keyword>
<feature type="domain" description="SRCR" evidence="12">
    <location>
        <begin position="572"/>
        <end position="672"/>
    </location>
</feature>
<feature type="disulfide bond" evidence="10">
    <location>
        <begin position="1862"/>
        <end position="1926"/>
    </location>
</feature>
<feature type="disulfide bond" evidence="10">
    <location>
        <begin position="1980"/>
        <end position="2041"/>
    </location>
</feature>
<evidence type="ECO:0000256" key="4">
    <source>
        <dbReference type="ARBA" id="ARBA00022737"/>
    </source>
</evidence>
<sequence length="2153" mass="226558">MLSGCLFMFCFHSVFASDDGQLHETISRNRRTTPGAVRLVGGSNSLEGRVEVFLNGQWGTVCDDLWGLSDAGVVCRQLGFDRALAVRSSAFFGQGSGPILMDNVACSGDERSLSSCAYVSSHNCAHSEDAGVVCAGSGDGNIRLVGGSHSSEGRVELYVNNQWGTVCDDLWDLNDAQVACRQLGLGPAVSADAHFGEGSGSILLDNVACIGTETSLLSCSHPGIESHNCGHSEDAGVICSSRFGSDIRVVGGSIPTEGRVEVFVNGAWGTVCDDLWDINDASVACRQLGFGRAISASGGASYGQGSGSIFLDNLACTGAESNLLSCPHNGVGSHNCGHGEDAGVLCSSSLSSDIRVVGGRSPTEGRVEVFVNRAWGTVCDDLWDVNDTNVACRQLGFGRAISAPGGASYGQGSGSILLDNLACTGAESSLLSCPHNGVGSHNCAHGEDAGVSCAPSSQESRVRLVGGLNNREGRVEIFLNNQWGTVCDDDWGTPDANVVCRQLGYPSGGSARSSAYFGRGSVPILLDNVGCSGNERSLELCSNNGIGVHNCGHQEDASVVCTGVTTMPGMNIRIVGGGSPSEGRVEVLVGHRWGTVCDDLWDINDANVVCRELGYSAATSATSSASFGQGSGDILLDDLRCSGTESSLLTCPHRGVGVHNCAHSEDAGVVCASITSGPVVGTYMRLVGGQNSRQGRLEISINNQWGTVCDDSWDINDATVVCRQLGFSSAVSAPTSAHFGQGSGTIWLDDVSCAGNENSLMDCGHRGLGVHNCAHAEDAGVVCIASDGPLNIRLAGGRSGMEGRVEISLGGDWGTVCDDSWGIEDAHVVCRQLGFGPALSAVTAASFGQGSGSILMDNVQCSGDEATIAECSHNGIGIHNCGHQEDAGVVCSRATGEVRLVGNSRQNEGRVEILISGRWGTVCDDLWDLRDADVICRQLGYGNAISAPHSSFFGPGRGDILLDDVSCTGSEDDILDCSHPPIGTNNCGHSEDAGVVCDLNVRIVNGSRSNEGRVEILHDGSWATVCDDNWDIDDATVVCRQLGFPSANYAVAHAVFGQGSGEIVLDDVECTGDEVSLIECQHAGLGTNNCGHSEDAGVICSVNVRLADGNSPAEGRVEVYFDGQWGTVCDDNWGLQNGHVICRAVGFGKAIAVTDRARFGRGQGPIYLDNINCTGSETSLLNCSHSGLGTHDCDHSEDAGVICSQPDTIRLAGGRSKYEGRVEILQNGAWGTVCDNQWDVHDAAVVCRELGYATTLEATSQASFGQGTGAILLDDLRCSGREIRLVDCPHNGLGQHNCQHLEDAGVVCQDVIELRLVDGQTPNAGRVELRYQGQWGTVCDNGWDVRDAAVVCRELGFPRAIAANNQAFYGPGIGTVLLSDISCGGQEATLFSCPNSGVGLNSCNHGEDAGVVCMPKVRLSGSNNPNEGLVEVFMNGLWGTVCDDAWDIDDAEVVCRQLGFEGAVEQAPTKDRFGPGSGPIHMSDVRCSGHESELSECYHSVLGQHSCGHQNDAGVVCSVPVRLVNGQMPNEGRLEIFANGFWGTVCDRGWDTKDAAVVCRELGFGPAIEATSGARFGQGTGAIALSNVQCDESEDRLIDCAHETLGVHNCNHEMDAGVVCRGPEAIRLVNNQDLDQNKGRLEIFHAGAWGTVCDDEFDILDAIVACRQMGFLMALSVVPAAYYGDGAGPIHLDNMRCTGGENNLMECPRGNARAEHDCQHSEDVGIVCFAGSDVRLQDGQHHYQGRVEIMIDNEWGTVCDKSFDINDASVVCRQVGYPGAVEVVPKAGFGNGTGPIHAGYLECTGDESDLTDCRTGSATIGDCLHSDDVGVICQSPVRLFGGNNHNEGRVEVFLAGTWGTICDDGWDIIDASVVCRHLGYQSASRATTNAYFGGGEGPIYMDGVSCDGDETDLSMCHHAGIGFHNCGHQEDAGVVCSSSYSVRLAGGPNARQGRVEVLSDNQWGTVCKEGWDILDANVLCRQLGFFEALPSSIYRSYGAGVGPIHWHHMRCLGTELSLADCQEGSGSSLSCSHSSDAAAVCSAAVSLVGGRTISEGFVRIFLNGRWGTVCDDNWDNTDAGVICRQLGYDGGKAILYSNPLLRTSSTNFFSDAVPIWFDNVHCSGEEAALFDCPHSGVGNHNCDHTEDVYVRCE</sequence>
<feature type="disulfide bond" evidence="10">
    <location>
        <begin position="423"/>
        <end position="433"/>
    </location>
</feature>
<protein>
    <submittedName>
        <fullName evidence="13">Scavenger receptor cysteine-rich protein type 12</fullName>
    </submittedName>
</protein>
<feature type="disulfide bond" evidence="10">
    <location>
        <begin position="1906"/>
        <end position="1916"/>
    </location>
</feature>
<feature type="disulfide bond" evidence="10">
    <location>
        <begin position="500"/>
        <end position="561"/>
    </location>
</feature>
<feature type="disulfide bond" evidence="10">
    <location>
        <begin position="1590"/>
        <end position="1600"/>
    </location>
</feature>
<feature type="disulfide bond" evidence="10">
    <location>
        <begin position="1559"/>
        <end position="1620"/>
    </location>
</feature>
<keyword evidence="2" id="KW-0812">Transmembrane</keyword>
<keyword evidence="9" id="KW-0325">Glycoprotein</keyword>
<feature type="disulfide bond" evidence="10">
    <location>
        <begin position="1487"/>
        <end position="1497"/>
    </location>
</feature>
<feature type="disulfide bond" evidence="10">
    <location>
        <begin position="1772"/>
        <end position="1833"/>
    </location>
</feature>
<feature type="disulfide bond" evidence="10">
    <location>
        <begin position="1173"/>
        <end position="1183"/>
    </location>
</feature>
<feature type="domain" description="SRCR" evidence="12">
    <location>
        <begin position="247"/>
        <end position="347"/>
    </location>
</feature>
<reference evidence="13" key="1">
    <citation type="journal article" date="1999" name="Immunogenetics">
        <title>Origins of immunity: transcription factors and homologues of effector genes of the vertebrate immune system expressed in sea urchin coelomocytes.</title>
        <authorList>
            <person name="Pancer Z."/>
            <person name="Rast J.P."/>
            <person name="Davidson E.H."/>
        </authorList>
    </citation>
    <scope>NUCLEOTIDE SEQUENCE</scope>
</reference>
<feature type="disulfide bond" evidence="10">
    <location>
        <begin position="1967"/>
        <end position="2031"/>
    </location>
</feature>
<evidence type="ECO:0000256" key="11">
    <source>
        <dbReference type="SAM" id="SignalP"/>
    </source>
</evidence>
<evidence type="ECO:0000256" key="3">
    <source>
        <dbReference type="ARBA" id="ARBA00022729"/>
    </source>
</evidence>
<dbReference type="Gene3D" id="3.10.250.10">
    <property type="entry name" value="SRCR-like domain"/>
    <property type="match status" value="20"/>
</dbReference>
<feature type="domain" description="SRCR" evidence="12">
    <location>
        <begin position="1001"/>
        <end position="1101"/>
    </location>
</feature>
<dbReference type="EnsemblMetazoa" id="NM_214597">
    <property type="protein sequence ID" value="NP_999762"/>
    <property type="gene ID" value="GeneID_373431"/>
</dbReference>
<organism evidence="13">
    <name type="scientific">Strongylocentrotus purpuratus</name>
    <name type="common">Purple sea urchin</name>
    <dbReference type="NCBI Taxonomy" id="7668"/>
    <lineage>
        <taxon>Eukaryota</taxon>
        <taxon>Metazoa</taxon>
        <taxon>Echinodermata</taxon>
        <taxon>Eleutherozoa</taxon>
        <taxon>Echinozoa</taxon>
        <taxon>Echinoidea</taxon>
        <taxon>Euechinoidea</taxon>
        <taxon>Echinacea</taxon>
        <taxon>Camarodonta</taxon>
        <taxon>Echinidea</taxon>
        <taxon>Strongylocentrotidae</taxon>
        <taxon>Strongylocentrotus</taxon>
    </lineage>
</organism>
<comment type="subcellular location">
    <subcellularLocation>
        <location evidence="1">Membrane</location>
        <topology evidence="1">Single-pass membrane protein</topology>
    </subcellularLocation>
</comment>
<feature type="disulfide bond" evidence="10">
    <location>
        <begin position="1697"/>
        <end position="1707"/>
    </location>
</feature>
<accession>O97375</accession>
<feature type="disulfide bond" evidence="10">
    <location>
        <begin position="753"/>
        <end position="763"/>
    </location>
</feature>
<feature type="disulfide bond" evidence="10">
    <location>
        <begin position="936"/>
        <end position="997"/>
    </location>
</feature>
<feature type="disulfide bond" evidence="10">
    <location>
        <begin position="379"/>
        <end position="443"/>
    </location>
</feature>